<evidence type="ECO:0000256" key="7">
    <source>
        <dbReference type="PROSITE-ProRule" id="PRU00042"/>
    </source>
</evidence>
<evidence type="ECO:0000313" key="9">
    <source>
        <dbReference type="EMBL" id="CAI6346265.1"/>
    </source>
</evidence>
<keyword evidence="4 7" id="KW-0863">Zinc-finger</keyword>
<dbReference type="AlphaFoldDB" id="A0AAV0VRS3"/>
<dbReference type="PANTHER" id="PTHR24406">
    <property type="entry name" value="TRANSCRIPTIONAL REPRESSOR CTCFL-RELATED"/>
    <property type="match status" value="1"/>
</dbReference>
<dbReference type="EMBL" id="CARXXK010000001">
    <property type="protein sequence ID" value="CAI6346265.1"/>
    <property type="molecule type" value="Genomic_DNA"/>
</dbReference>
<dbReference type="GO" id="GO:0008270">
    <property type="term" value="F:zinc ion binding"/>
    <property type="evidence" value="ECO:0007669"/>
    <property type="project" value="UniProtKB-KW"/>
</dbReference>
<evidence type="ECO:0000256" key="1">
    <source>
        <dbReference type="ARBA" id="ARBA00004123"/>
    </source>
</evidence>
<keyword evidence="5" id="KW-0862">Zinc</keyword>
<protein>
    <recommendedName>
        <fullName evidence="8">C2H2-type domain-containing protein</fullName>
    </recommendedName>
</protein>
<dbReference type="InterPro" id="IPR036236">
    <property type="entry name" value="Znf_C2H2_sf"/>
</dbReference>
<dbReference type="PROSITE" id="PS00028">
    <property type="entry name" value="ZINC_FINGER_C2H2_1"/>
    <property type="match status" value="2"/>
</dbReference>
<comment type="subcellular location">
    <subcellularLocation>
        <location evidence="1">Nucleus</location>
    </subcellularLocation>
</comment>
<reference evidence="9 10" key="1">
    <citation type="submission" date="2023-01" db="EMBL/GenBank/DDBJ databases">
        <authorList>
            <person name="Whitehead M."/>
        </authorList>
    </citation>
    <scope>NUCLEOTIDE SEQUENCE [LARGE SCALE GENOMIC DNA]</scope>
</reference>
<dbReference type="InterPro" id="IPR013087">
    <property type="entry name" value="Znf_C2H2_type"/>
</dbReference>
<evidence type="ECO:0000256" key="3">
    <source>
        <dbReference type="ARBA" id="ARBA00022737"/>
    </source>
</evidence>
<dbReference type="SMART" id="SM00355">
    <property type="entry name" value="ZnF_C2H2"/>
    <property type="match status" value="3"/>
</dbReference>
<evidence type="ECO:0000259" key="8">
    <source>
        <dbReference type="PROSITE" id="PS50157"/>
    </source>
</evidence>
<keyword evidence="3" id="KW-0677">Repeat</keyword>
<evidence type="ECO:0000313" key="10">
    <source>
        <dbReference type="Proteomes" id="UP001160148"/>
    </source>
</evidence>
<keyword evidence="6" id="KW-0539">Nucleus</keyword>
<comment type="caution">
    <text evidence="9">The sequence shown here is derived from an EMBL/GenBank/DDBJ whole genome shotgun (WGS) entry which is preliminary data.</text>
</comment>
<proteinExistence type="predicted"/>
<dbReference type="SUPFAM" id="SSF57667">
    <property type="entry name" value="beta-beta-alpha zinc fingers"/>
    <property type="match status" value="1"/>
</dbReference>
<keyword evidence="2" id="KW-0479">Metal-binding</keyword>
<keyword evidence="10" id="KW-1185">Reference proteome</keyword>
<dbReference type="FunFam" id="3.30.160.60:FF:000446">
    <property type="entry name" value="Zinc finger protein"/>
    <property type="match status" value="1"/>
</dbReference>
<evidence type="ECO:0000256" key="6">
    <source>
        <dbReference type="ARBA" id="ARBA00023242"/>
    </source>
</evidence>
<dbReference type="Gene3D" id="3.30.160.60">
    <property type="entry name" value="Classic Zinc Finger"/>
    <property type="match status" value="2"/>
</dbReference>
<dbReference type="Pfam" id="PF13912">
    <property type="entry name" value="zf-C2H2_6"/>
    <property type="match status" value="1"/>
</dbReference>
<sequence>MDTKSNTLDTIKSRNIMEPHYNDSEIIHSPVDGNSSGINLMNIEYLWFPCNVCEKKFSTTIELNVHRKSHSGIVPYVCKICNRTYQLKFRWNCHLKGHYKKHNQNQNIKSNITKLKIKSISHKDKMKCRYCKKEYNSISQWKRHMTEE</sequence>
<evidence type="ECO:0000256" key="4">
    <source>
        <dbReference type="ARBA" id="ARBA00022771"/>
    </source>
</evidence>
<name>A0AAV0VRS3_9HEMI</name>
<gene>
    <name evidence="9" type="ORF">MEUPH1_LOCUS3191</name>
</gene>
<feature type="domain" description="C2H2-type" evidence="8">
    <location>
        <begin position="48"/>
        <end position="75"/>
    </location>
</feature>
<dbReference type="PROSITE" id="PS50157">
    <property type="entry name" value="ZINC_FINGER_C2H2_2"/>
    <property type="match status" value="1"/>
</dbReference>
<dbReference type="InterPro" id="IPR050888">
    <property type="entry name" value="ZnF_C2H2-type_TF"/>
</dbReference>
<accession>A0AAV0VRS3</accession>
<dbReference type="Proteomes" id="UP001160148">
    <property type="component" value="Unassembled WGS sequence"/>
</dbReference>
<evidence type="ECO:0000256" key="5">
    <source>
        <dbReference type="ARBA" id="ARBA00022833"/>
    </source>
</evidence>
<dbReference type="GO" id="GO:0005634">
    <property type="term" value="C:nucleus"/>
    <property type="evidence" value="ECO:0007669"/>
    <property type="project" value="UniProtKB-SubCell"/>
</dbReference>
<evidence type="ECO:0000256" key="2">
    <source>
        <dbReference type="ARBA" id="ARBA00022723"/>
    </source>
</evidence>
<organism evidence="9 10">
    <name type="scientific">Macrosiphum euphorbiae</name>
    <name type="common">potato aphid</name>
    <dbReference type="NCBI Taxonomy" id="13131"/>
    <lineage>
        <taxon>Eukaryota</taxon>
        <taxon>Metazoa</taxon>
        <taxon>Ecdysozoa</taxon>
        <taxon>Arthropoda</taxon>
        <taxon>Hexapoda</taxon>
        <taxon>Insecta</taxon>
        <taxon>Pterygota</taxon>
        <taxon>Neoptera</taxon>
        <taxon>Paraneoptera</taxon>
        <taxon>Hemiptera</taxon>
        <taxon>Sternorrhyncha</taxon>
        <taxon>Aphidomorpha</taxon>
        <taxon>Aphidoidea</taxon>
        <taxon>Aphididae</taxon>
        <taxon>Macrosiphini</taxon>
        <taxon>Macrosiphum</taxon>
    </lineage>
</organism>